<feature type="compositionally biased region" description="Basic and acidic residues" evidence="5">
    <location>
        <begin position="1"/>
        <end position="11"/>
    </location>
</feature>
<feature type="transmembrane region" description="Helical" evidence="6">
    <location>
        <begin position="311"/>
        <end position="334"/>
    </location>
</feature>
<dbReference type="Pfam" id="PF04932">
    <property type="entry name" value="Wzy_C"/>
    <property type="match status" value="1"/>
</dbReference>
<comment type="subcellular location">
    <subcellularLocation>
        <location evidence="1">Membrane</location>
        <topology evidence="1">Multi-pass membrane protein</topology>
    </subcellularLocation>
</comment>
<feature type="transmembrane region" description="Helical" evidence="6">
    <location>
        <begin position="284"/>
        <end position="304"/>
    </location>
</feature>
<evidence type="ECO:0000256" key="6">
    <source>
        <dbReference type="SAM" id="Phobius"/>
    </source>
</evidence>
<evidence type="ECO:0000313" key="8">
    <source>
        <dbReference type="EMBL" id="GGR52785.1"/>
    </source>
</evidence>
<name>A0A918KZ26_9ACTN</name>
<organism evidence="8 9">
    <name type="scientific">Streptomyces aurantiogriseus</name>
    <dbReference type="NCBI Taxonomy" id="66870"/>
    <lineage>
        <taxon>Bacteria</taxon>
        <taxon>Bacillati</taxon>
        <taxon>Actinomycetota</taxon>
        <taxon>Actinomycetes</taxon>
        <taxon>Kitasatosporales</taxon>
        <taxon>Streptomycetaceae</taxon>
        <taxon>Streptomyces</taxon>
    </lineage>
</organism>
<feature type="transmembrane region" description="Helical" evidence="6">
    <location>
        <begin position="193"/>
        <end position="211"/>
    </location>
</feature>
<proteinExistence type="predicted"/>
<keyword evidence="9" id="KW-1185">Reference proteome</keyword>
<protein>
    <recommendedName>
        <fullName evidence="7">O-antigen ligase-related domain-containing protein</fullName>
    </recommendedName>
</protein>
<dbReference type="AlphaFoldDB" id="A0A918KZ26"/>
<evidence type="ECO:0000256" key="1">
    <source>
        <dbReference type="ARBA" id="ARBA00004141"/>
    </source>
</evidence>
<evidence type="ECO:0000256" key="4">
    <source>
        <dbReference type="ARBA" id="ARBA00023136"/>
    </source>
</evidence>
<evidence type="ECO:0000256" key="3">
    <source>
        <dbReference type="ARBA" id="ARBA00022989"/>
    </source>
</evidence>
<dbReference type="InterPro" id="IPR051533">
    <property type="entry name" value="WaaL-like"/>
</dbReference>
<dbReference type="EMBL" id="BMSX01000028">
    <property type="protein sequence ID" value="GGR52785.1"/>
    <property type="molecule type" value="Genomic_DNA"/>
</dbReference>
<evidence type="ECO:0000313" key="9">
    <source>
        <dbReference type="Proteomes" id="UP000658320"/>
    </source>
</evidence>
<keyword evidence="2 6" id="KW-0812">Transmembrane</keyword>
<dbReference type="PANTHER" id="PTHR37422:SF13">
    <property type="entry name" value="LIPOPOLYSACCHARIDE BIOSYNTHESIS PROTEIN PA4999-RELATED"/>
    <property type="match status" value="1"/>
</dbReference>
<dbReference type="PANTHER" id="PTHR37422">
    <property type="entry name" value="TEICHURONIC ACID BIOSYNTHESIS PROTEIN TUAE"/>
    <property type="match status" value="1"/>
</dbReference>
<feature type="region of interest" description="Disordered" evidence="5">
    <location>
        <begin position="1"/>
        <end position="28"/>
    </location>
</feature>
<sequence length="373" mass="36126">MSRSGGDRIRGDGVGSTGMTSAAGQDADGERRIVSDATGVVVLGACATWSLITATAHGGRPEGVLLAVLAVAAGYAAGRICGVLLPVAAPCAAALAGLTLTVALPRFGPGPEIAAPLGHAGATAAVLTLSAGAACCAAWATPVPVLRLALHGLAGGTAVAGAAVGSTTAVVTCCAVLLCSLAAGRVRHRGPGLVGLGLAAAVTTGLTWAVAGNALPGGLAASLEDQLTPRRVGLWRDALNLAHDAPGLGVGPGRFGELSATAAQSTLSDGKPHSAPLQMAAEQGVVGVLLLTAAFCWVLFALWCAPRPTPVVLTAGAALTGLAAVAAVGNALSFTTVSVGTGLLAGLATARPLALEPVAAETPTRFEGGRAPA</sequence>
<feature type="transmembrane region" description="Helical" evidence="6">
    <location>
        <begin position="33"/>
        <end position="52"/>
    </location>
</feature>
<evidence type="ECO:0000256" key="5">
    <source>
        <dbReference type="SAM" id="MobiDB-lite"/>
    </source>
</evidence>
<dbReference type="Proteomes" id="UP000658320">
    <property type="component" value="Unassembled WGS sequence"/>
</dbReference>
<feature type="transmembrane region" description="Helical" evidence="6">
    <location>
        <begin position="87"/>
        <end position="105"/>
    </location>
</feature>
<feature type="domain" description="O-antigen ligase-related" evidence="7">
    <location>
        <begin position="159"/>
        <end position="291"/>
    </location>
</feature>
<reference evidence="8" key="1">
    <citation type="journal article" date="2014" name="Int. J. Syst. Evol. Microbiol.">
        <title>Complete genome sequence of Corynebacterium casei LMG S-19264T (=DSM 44701T), isolated from a smear-ripened cheese.</title>
        <authorList>
            <consortium name="US DOE Joint Genome Institute (JGI-PGF)"/>
            <person name="Walter F."/>
            <person name="Albersmeier A."/>
            <person name="Kalinowski J."/>
            <person name="Ruckert C."/>
        </authorList>
    </citation>
    <scope>NUCLEOTIDE SEQUENCE</scope>
    <source>
        <strain evidence="8">JCM 4346</strain>
    </source>
</reference>
<feature type="transmembrane region" description="Helical" evidence="6">
    <location>
        <begin position="117"/>
        <end position="140"/>
    </location>
</feature>
<reference evidence="8" key="2">
    <citation type="submission" date="2020-09" db="EMBL/GenBank/DDBJ databases">
        <authorList>
            <person name="Sun Q."/>
            <person name="Ohkuma M."/>
        </authorList>
    </citation>
    <scope>NUCLEOTIDE SEQUENCE</scope>
    <source>
        <strain evidence="8">JCM 4346</strain>
    </source>
</reference>
<comment type="caution">
    <text evidence="8">The sequence shown here is derived from an EMBL/GenBank/DDBJ whole genome shotgun (WGS) entry which is preliminary data.</text>
</comment>
<keyword evidence="4 6" id="KW-0472">Membrane</keyword>
<evidence type="ECO:0000259" key="7">
    <source>
        <dbReference type="Pfam" id="PF04932"/>
    </source>
</evidence>
<gene>
    <name evidence="8" type="ORF">GCM10010251_82420</name>
</gene>
<keyword evidence="3 6" id="KW-1133">Transmembrane helix</keyword>
<feature type="transmembrane region" description="Helical" evidence="6">
    <location>
        <begin position="160"/>
        <end position="181"/>
    </location>
</feature>
<accession>A0A918KZ26</accession>
<evidence type="ECO:0000256" key="2">
    <source>
        <dbReference type="ARBA" id="ARBA00022692"/>
    </source>
</evidence>
<dbReference type="InterPro" id="IPR007016">
    <property type="entry name" value="O-antigen_ligase-rel_domated"/>
</dbReference>
<dbReference type="GO" id="GO:0016020">
    <property type="term" value="C:membrane"/>
    <property type="evidence" value="ECO:0007669"/>
    <property type="project" value="UniProtKB-SubCell"/>
</dbReference>